<dbReference type="Proteomes" id="UP000198723">
    <property type="component" value="Unassembled WGS sequence"/>
</dbReference>
<comment type="function">
    <text evidence="8">Cytochromes P450 are a group of heme-thiolate monooxygenases. They oxidize a variety of structurally unrelated compounds, including steroids, fatty acids, and xenobiotics.</text>
</comment>
<dbReference type="InterPro" id="IPR001128">
    <property type="entry name" value="Cyt_P450"/>
</dbReference>
<dbReference type="GO" id="GO:0020037">
    <property type="term" value="F:heme binding"/>
    <property type="evidence" value="ECO:0007669"/>
    <property type="project" value="InterPro"/>
</dbReference>
<organism evidence="11 12">
    <name type="scientific">Rhizobium aethiopicum</name>
    <dbReference type="NCBI Taxonomy" id="1138170"/>
    <lineage>
        <taxon>Bacteria</taxon>
        <taxon>Pseudomonadati</taxon>
        <taxon>Pseudomonadota</taxon>
        <taxon>Alphaproteobacteria</taxon>
        <taxon>Hyphomicrobiales</taxon>
        <taxon>Rhizobiaceae</taxon>
        <taxon>Rhizobium/Agrobacterium group</taxon>
        <taxon>Rhizobium</taxon>
    </lineage>
</organism>
<keyword evidence="6 9" id="KW-0408">Iron</keyword>
<protein>
    <submittedName>
        <fullName evidence="11">Cytochrome P450</fullName>
    </submittedName>
</protein>
<dbReference type="InterPro" id="IPR017972">
    <property type="entry name" value="Cyt_P450_CS"/>
</dbReference>
<gene>
    <name evidence="11" type="ORF">GA0061105_1419</name>
</gene>
<name>A0A1C3YCH0_9HYPH</name>
<evidence type="ECO:0000313" key="12">
    <source>
        <dbReference type="Proteomes" id="UP000198723"/>
    </source>
</evidence>
<feature type="region of interest" description="Disordered" evidence="10">
    <location>
        <begin position="406"/>
        <end position="426"/>
    </location>
</feature>
<dbReference type="Pfam" id="PF00067">
    <property type="entry name" value="p450"/>
    <property type="match status" value="1"/>
</dbReference>
<evidence type="ECO:0000313" key="11">
    <source>
        <dbReference type="EMBL" id="SCB62278.1"/>
    </source>
</evidence>
<evidence type="ECO:0000256" key="5">
    <source>
        <dbReference type="ARBA" id="ARBA00023002"/>
    </source>
</evidence>
<keyword evidence="4 9" id="KW-0479">Metal-binding</keyword>
<keyword evidence="3 9" id="KW-0349">Heme</keyword>
<dbReference type="FunFam" id="1.10.630.10:FF:000018">
    <property type="entry name" value="Cytochrome P450 monooxygenase"/>
    <property type="match status" value="1"/>
</dbReference>
<evidence type="ECO:0000256" key="1">
    <source>
        <dbReference type="ARBA" id="ARBA00001971"/>
    </source>
</evidence>
<dbReference type="EMBL" id="FMAJ01000041">
    <property type="protein sequence ID" value="SCB62278.1"/>
    <property type="molecule type" value="Genomic_DNA"/>
</dbReference>
<dbReference type="PROSITE" id="PS00086">
    <property type="entry name" value="CYTOCHROME_P450"/>
    <property type="match status" value="1"/>
</dbReference>
<evidence type="ECO:0000256" key="10">
    <source>
        <dbReference type="SAM" id="MobiDB-lite"/>
    </source>
</evidence>
<dbReference type="PRINTS" id="PR00359">
    <property type="entry name" value="BP450"/>
</dbReference>
<dbReference type="GO" id="GO:0005506">
    <property type="term" value="F:iron ion binding"/>
    <property type="evidence" value="ECO:0007669"/>
    <property type="project" value="InterPro"/>
</dbReference>
<evidence type="ECO:0000256" key="9">
    <source>
        <dbReference type="RuleBase" id="RU000461"/>
    </source>
</evidence>
<dbReference type="PANTHER" id="PTHR46696:SF5">
    <property type="entry name" value="CYTOCHROME P450 BJ-1"/>
    <property type="match status" value="1"/>
</dbReference>
<proteinExistence type="inferred from homology"/>
<evidence type="ECO:0000256" key="7">
    <source>
        <dbReference type="ARBA" id="ARBA00023033"/>
    </source>
</evidence>
<dbReference type="GO" id="GO:0016705">
    <property type="term" value="F:oxidoreductase activity, acting on paired donors, with incorporation or reduction of molecular oxygen"/>
    <property type="evidence" value="ECO:0007669"/>
    <property type="project" value="InterPro"/>
</dbReference>
<dbReference type="Gene3D" id="1.10.630.10">
    <property type="entry name" value="Cytochrome P450"/>
    <property type="match status" value="1"/>
</dbReference>
<dbReference type="InterPro" id="IPR036396">
    <property type="entry name" value="Cyt_P450_sf"/>
</dbReference>
<comment type="cofactor">
    <cofactor evidence="1">
        <name>heme</name>
        <dbReference type="ChEBI" id="CHEBI:30413"/>
    </cofactor>
</comment>
<keyword evidence="7 9" id="KW-0503">Monooxygenase</keyword>
<evidence type="ECO:0000256" key="8">
    <source>
        <dbReference type="ARBA" id="ARBA00043906"/>
    </source>
</evidence>
<dbReference type="CDD" id="cd11031">
    <property type="entry name" value="Cyp158A-like"/>
    <property type="match status" value="1"/>
</dbReference>
<evidence type="ECO:0000256" key="6">
    <source>
        <dbReference type="ARBA" id="ARBA00023004"/>
    </source>
</evidence>
<reference evidence="11 12" key="1">
    <citation type="submission" date="2016-08" db="EMBL/GenBank/DDBJ databases">
        <authorList>
            <person name="Seilhamer J.J."/>
        </authorList>
    </citation>
    <scope>NUCLEOTIDE SEQUENCE [LARGE SCALE GENOMIC DNA]</scope>
    <source>
        <strain evidence="11 12">HBR26</strain>
    </source>
</reference>
<accession>A0A1C3YCH0</accession>
<evidence type="ECO:0000256" key="3">
    <source>
        <dbReference type="ARBA" id="ARBA00022617"/>
    </source>
</evidence>
<dbReference type="InterPro" id="IPR002397">
    <property type="entry name" value="Cyt_P450_B"/>
</dbReference>
<dbReference type="PRINTS" id="PR00385">
    <property type="entry name" value="P450"/>
</dbReference>
<evidence type="ECO:0000256" key="4">
    <source>
        <dbReference type="ARBA" id="ARBA00022723"/>
    </source>
</evidence>
<sequence>MSEQSLPTLPMWRVDHIEPSPEMLALRAKGPIHRVRLPSGHECWWVTGYDEAKAVLSDAAFLPAGMPPADFTPDSVILGSPGWLVSHEGDEHARLRTIVAPAFSNSRVKLLTQQVEAITVQLFDTLAVQPQPADLRRHLSFPLPAKVISALMGVPFEEHAFFAELSDEVMTHQHESGPRSASGLAWEELRAYIHGKIRGKRQDPGDNLLTDLLAAVDQGEATEEEAVGLAAGVLVAGHESTVAQIEFGLLAMFRHPQQRERLVRDPSLVDKAVEEILRMYSPGAGWDGIMRYPRTDVTIAGVHIPAESKVLVGLPATSFDPRHLKDPEVFDIGRDANPHLAFSYGQHNCIGAALARLELKAVFGSIFQRFPALRLAVAPEELKLRKEIITGGFEEMPVLWCGRPPASQSSHLTAPGAGRSDQPPDR</sequence>
<evidence type="ECO:0000256" key="2">
    <source>
        <dbReference type="ARBA" id="ARBA00010617"/>
    </source>
</evidence>
<dbReference type="PANTHER" id="PTHR46696">
    <property type="entry name" value="P450, PUTATIVE (EUROFUNG)-RELATED"/>
    <property type="match status" value="1"/>
</dbReference>
<comment type="similarity">
    <text evidence="2 9">Belongs to the cytochrome P450 family.</text>
</comment>
<dbReference type="AlphaFoldDB" id="A0A1C3YCH0"/>
<dbReference type="STRING" id="1138170.GA0061105_1419"/>
<dbReference type="GO" id="GO:0004497">
    <property type="term" value="F:monooxygenase activity"/>
    <property type="evidence" value="ECO:0007669"/>
    <property type="project" value="UniProtKB-KW"/>
</dbReference>
<dbReference type="SUPFAM" id="SSF48264">
    <property type="entry name" value="Cytochrome P450"/>
    <property type="match status" value="1"/>
</dbReference>
<dbReference type="RefSeq" id="WP_040111859.1">
    <property type="nucleotide sequence ID" value="NZ_FMAJ01000041.1"/>
</dbReference>
<keyword evidence="5 9" id="KW-0560">Oxidoreductase</keyword>